<gene>
    <name evidence="2" type="ORF">BKK54_06310</name>
</gene>
<protein>
    <recommendedName>
        <fullName evidence="1">DUF4376 domain-containing protein</fullName>
    </recommendedName>
</protein>
<proteinExistence type="predicted"/>
<dbReference type="STRING" id="1908264.BKK54_06310"/>
<dbReference type="AlphaFoldDB" id="A0A1V3J4Z9"/>
<evidence type="ECO:0000313" key="3">
    <source>
        <dbReference type="Proteomes" id="UP000188481"/>
    </source>
</evidence>
<evidence type="ECO:0000313" key="2">
    <source>
        <dbReference type="EMBL" id="OOF50256.1"/>
    </source>
</evidence>
<dbReference type="RefSeq" id="WP_077542294.1">
    <property type="nucleotide sequence ID" value="NZ_MLHN01000010.1"/>
</dbReference>
<evidence type="ECO:0000259" key="1">
    <source>
        <dbReference type="Pfam" id="PF14301"/>
    </source>
</evidence>
<comment type="caution">
    <text evidence="2">The sequence shown here is derived from an EMBL/GenBank/DDBJ whole genome shotgun (WGS) entry which is preliminary data.</text>
</comment>
<reference evidence="2 3" key="1">
    <citation type="submission" date="2016-10" db="EMBL/GenBank/DDBJ databases">
        <title>Rodentibacter gen. nov. and new species.</title>
        <authorList>
            <person name="Christensen H."/>
        </authorList>
    </citation>
    <scope>NUCLEOTIDE SEQUENCE [LARGE SCALE GENOMIC DNA]</scope>
    <source>
        <strain evidence="3">ppn416</strain>
    </source>
</reference>
<accession>A0A1V3J4Z9</accession>
<keyword evidence="3" id="KW-1185">Reference proteome</keyword>
<dbReference type="Pfam" id="PF14301">
    <property type="entry name" value="DUF4376"/>
    <property type="match status" value="1"/>
</dbReference>
<organism evidence="2 3">
    <name type="scientific">Rodentibacter genomosp. 1</name>
    <dbReference type="NCBI Taxonomy" id="1908264"/>
    <lineage>
        <taxon>Bacteria</taxon>
        <taxon>Pseudomonadati</taxon>
        <taxon>Pseudomonadota</taxon>
        <taxon>Gammaproteobacteria</taxon>
        <taxon>Pasteurellales</taxon>
        <taxon>Pasteurellaceae</taxon>
        <taxon>Rodentibacter</taxon>
    </lineage>
</organism>
<dbReference type="Proteomes" id="UP000188481">
    <property type="component" value="Unassembled WGS sequence"/>
</dbReference>
<dbReference type="InterPro" id="IPR025484">
    <property type="entry name" value="DUF4376"/>
</dbReference>
<sequence>MLKQYHLETSAFDDPILLVDDKGEPILSSPPSATAGKLQYITSGEGWFAVETQEEINAISASITGGGEVWEENGQLCYSGRCPSDNHKWDSDKKKWLKLTGAEVQEKLTALLTEQRAAVREKINAKRDECVNGGAYVALIDKWVDSDEKGRATLVEIKADFDLNGKDGHYTLICADNTAQHIDFEQFKAVWDAVKTLKEQMFENAYMHKILLDQAENPEDYDWSIGWSTTYQQHLAEVNNG</sequence>
<feature type="domain" description="DUF4376" evidence="1">
    <location>
        <begin position="114"/>
        <end position="223"/>
    </location>
</feature>
<dbReference type="EMBL" id="MLHN01000010">
    <property type="protein sequence ID" value="OOF50256.1"/>
    <property type="molecule type" value="Genomic_DNA"/>
</dbReference>
<name>A0A1V3J4Z9_9PAST</name>